<comment type="caution">
    <text evidence="2">The sequence shown here is derived from an EMBL/GenBank/DDBJ whole genome shotgun (WGS) entry which is preliminary data.</text>
</comment>
<reference evidence="2 3" key="1">
    <citation type="submission" date="2024-04" db="EMBL/GenBank/DDBJ databases">
        <authorList>
            <person name="Rising A."/>
            <person name="Reimegard J."/>
            <person name="Sonavane S."/>
            <person name="Akerstrom W."/>
            <person name="Nylinder S."/>
            <person name="Hedman E."/>
            <person name="Kallberg Y."/>
        </authorList>
    </citation>
    <scope>NUCLEOTIDE SEQUENCE [LARGE SCALE GENOMIC DNA]</scope>
</reference>
<gene>
    <name evidence="2" type="ORF">LARSCL_LOCUS13055</name>
</gene>
<organism evidence="2 3">
    <name type="scientific">Larinioides sclopetarius</name>
    <dbReference type="NCBI Taxonomy" id="280406"/>
    <lineage>
        <taxon>Eukaryota</taxon>
        <taxon>Metazoa</taxon>
        <taxon>Ecdysozoa</taxon>
        <taxon>Arthropoda</taxon>
        <taxon>Chelicerata</taxon>
        <taxon>Arachnida</taxon>
        <taxon>Araneae</taxon>
        <taxon>Araneomorphae</taxon>
        <taxon>Entelegynae</taxon>
        <taxon>Araneoidea</taxon>
        <taxon>Araneidae</taxon>
        <taxon>Larinioides</taxon>
    </lineage>
</organism>
<proteinExistence type="predicted"/>
<name>A0AAV2AKB7_9ARAC</name>
<sequence>MERHIFLQSRTKFQLLSLVLLMFSSGYCFMLETRISRSISEIAREDTNYKEDNCKCTLNPKPADCEEVLKNGHTASGVYTIWPKSRILKCETLKVYCDMETTGEGWTVIQRRSDYGNALNLFAKNWESYKKGFGDLHKEFWLGNGNICAITNQASYSVRFELHHENLTFAFASYDYFWIDSEELKYKLHLGEYSGNAGDALRPHNEKEFYTKDQPGSSRPSQQHQGGWWYNVYPSTNLNALNKYGMDNSKSQDGIAWHTFGGSFTSLAATEIKIRVTPF</sequence>
<evidence type="ECO:0000313" key="3">
    <source>
        <dbReference type="Proteomes" id="UP001497382"/>
    </source>
</evidence>
<accession>A0AAV2AKB7</accession>
<dbReference type="NCBIfam" id="NF040941">
    <property type="entry name" value="GGGWT_bact"/>
    <property type="match status" value="1"/>
</dbReference>
<dbReference type="PROSITE" id="PS51406">
    <property type="entry name" value="FIBRINOGEN_C_2"/>
    <property type="match status" value="1"/>
</dbReference>
<dbReference type="SUPFAM" id="SSF56496">
    <property type="entry name" value="Fibrinogen C-terminal domain-like"/>
    <property type="match status" value="1"/>
</dbReference>
<dbReference type="SMART" id="SM00186">
    <property type="entry name" value="FBG"/>
    <property type="match status" value="1"/>
</dbReference>
<dbReference type="PANTHER" id="PTHR19143">
    <property type="entry name" value="FIBRINOGEN/TENASCIN/ANGIOPOEITIN"/>
    <property type="match status" value="1"/>
</dbReference>
<feature type="domain" description="Fibrinogen C-terminal" evidence="1">
    <location>
        <begin position="56"/>
        <end position="278"/>
    </location>
</feature>
<dbReference type="Proteomes" id="UP001497382">
    <property type="component" value="Unassembled WGS sequence"/>
</dbReference>
<keyword evidence="3" id="KW-1185">Reference proteome</keyword>
<dbReference type="GO" id="GO:0005615">
    <property type="term" value="C:extracellular space"/>
    <property type="evidence" value="ECO:0007669"/>
    <property type="project" value="TreeGrafter"/>
</dbReference>
<dbReference type="InterPro" id="IPR002181">
    <property type="entry name" value="Fibrinogen_a/b/g_C_dom"/>
</dbReference>
<dbReference type="CDD" id="cd00087">
    <property type="entry name" value="FReD"/>
    <property type="match status" value="1"/>
</dbReference>
<dbReference type="InterPro" id="IPR036056">
    <property type="entry name" value="Fibrinogen-like_C"/>
</dbReference>
<dbReference type="Gene3D" id="3.90.215.10">
    <property type="entry name" value="Gamma Fibrinogen, chain A, domain 1"/>
    <property type="match status" value="1"/>
</dbReference>
<protein>
    <recommendedName>
        <fullName evidence="1">Fibrinogen C-terminal domain-containing protein</fullName>
    </recommendedName>
</protein>
<dbReference type="AlphaFoldDB" id="A0AAV2AKB7"/>
<evidence type="ECO:0000259" key="1">
    <source>
        <dbReference type="PROSITE" id="PS51406"/>
    </source>
</evidence>
<dbReference type="EMBL" id="CAXIEN010000177">
    <property type="protein sequence ID" value="CAL1284276.1"/>
    <property type="molecule type" value="Genomic_DNA"/>
</dbReference>
<dbReference type="PANTHER" id="PTHR19143:SF327">
    <property type="entry name" value="FI21813P1-RELATED"/>
    <property type="match status" value="1"/>
</dbReference>
<dbReference type="Pfam" id="PF00147">
    <property type="entry name" value="Fibrinogen_C"/>
    <property type="match status" value="1"/>
</dbReference>
<dbReference type="InterPro" id="IPR050373">
    <property type="entry name" value="Fibrinogen_C-term_domain"/>
</dbReference>
<evidence type="ECO:0000313" key="2">
    <source>
        <dbReference type="EMBL" id="CAL1284276.1"/>
    </source>
</evidence>
<dbReference type="InterPro" id="IPR014716">
    <property type="entry name" value="Fibrinogen_a/b/g_C_1"/>
</dbReference>